<dbReference type="InterPro" id="IPR001789">
    <property type="entry name" value="Sig_transdc_resp-reg_receiver"/>
</dbReference>
<evidence type="ECO:0000256" key="6">
    <source>
        <dbReference type="SAM" id="MobiDB-lite"/>
    </source>
</evidence>
<dbReference type="Pfam" id="PF00512">
    <property type="entry name" value="HisKA"/>
    <property type="match status" value="1"/>
</dbReference>
<dbReference type="GO" id="GO:0005886">
    <property type="term" value="C:plasma membrane"/>
    <property type="evidence" value="ECO:0007669"/>
    <property type="project" value="TreeGrafter"/>
</dbReference>
<dbReference type="Proteomes" id="UP000009168">
    <property type="component" value="Unassembled WGS sequence"/>
</dbReference>
<dbReference type="PANTHER" id="PTHR43047:SF72">
    <property type="entry name" value="OSMOSENSING HISTIDINE PROTEIN KINASE SLN1"/>
    <property type="match status" value="1"/>
</dbReference>
<feature type="domain" description="Response regulatory" evidence="8">
    <location>
        <begin position="1585"/>
        <end position="1713"/>
    </location>
</feature>
<evidence type="ECO:0000256" key="4">
    <source>
        <dbReference type="ARBA" id="ARBA00022777"/>
    </source>
</evidence>
<dbReference type="SMART" id="SM00448">
    <property type="entry name" value="REC"/>
    <property type="match status" value="1"/>
</dbReference>
<evidence type="ECO:0000256" key="5">
    <source>
        <dbReference type="PROSITE-ProRule" id="PRU00169"/>
    </source>
</evidence>
<feature type="compositionally biased region" description="Basic residues" evidence="6">
    <location>
        <begin position="725"/>
        <end position="736"/>
    </location>
</feature>
<dbReference type="Gene3D" id="3.40.50.2300">
    <property type="match status" value="1"/>
</dbReference>
<dbReference type="SUPFAM" id="SSF52172">
    <property type="entry name" value="CheY-like"/>
    <property type="match status" value="1"/>
</dbReference>
<dbReference type="InterPro" id="IPR003594">
    <property type="entry name" value="HATPase_dom"/>
</dbReference>
<dbReference type="GO" id="GO:0000155">
    <property type="term" value="F:phosphorelay sensor kinase activity"/>
    <property type="evidence" value="ECO:0007669"/>
    <property type="project" value="InterPro"/>
</dbReference>
<dbReference type="InterPro" id="IPR003661">
    <property type="entry name" value="HisK_dim/P_dom"/>
</dbReference>
<dbReference type="InParanoid" id="Q22D35"/>
<feature type="compositionally biased region" description="Low complexity" evidence="6">
    <location>
        <begin position="710"/>
        <end position="724"/>
    </location>
</feature>
<sequence>MLDGFIFQKVEVQKKKLEISVFCSIILLDFITVMLIKKEKINESTHKMSILVITAGVYESFALDSDKFLRIVAFFVLLQICTRNMELQNLSVKFLMLILAIYAQIRFSLSSENEKDIEKGQQFLNIKSKKDQQDDLFLSNRECLREQENNDLNNSQNMSIQVNNKKKFNEFDQSYQITKNNNNGQRSITIQNQYNMNDISSDFVKKFNINNNNKSNLHSYAFEYDNRKQAYILKNEQKPQISQEFQQNISSPNLFSFLNKSLNLISIGIVLINQDKKIQYRNKTVKKFINHKNSDGKNFMQQLLSISLSMFKKEAEKEIQFFEDKQNNNQNNQNINLENKNKQSSTQKKKQIINSILDEQNEKMQKQRKAQKSKINQQEKFGSVLYNQYETSKAQGEQLQNSIGLRRIATAEVMTTENNSYQPQKLVNSNLVQDLGNIIQSNLSNNMNTDYSYQKANSNLSSKNIINKNIIQMKVYGANTSKVIKDNTVSPKILSSENIIQDLNATLTGVPFYNVSPSCRQLNPKIMTKSIFNQNNLNSLNYVNNYEYLNSFNKDSIFLQQSELNQQSFPQQMLSKFIQCLIPENIDQLFKNENLILDDVIDFLLIYSRCPQKLKYNTDYHIQHQSDEEMFDQEKKNYKKSFSQLSKSNIEDELPFKKQLQPQVNPQIDEEEEQEDQKNSQNQDDQNLSILKSEINKIAMKREKSEVRVKNSNGFQNKQQQQQSHKYKEKKSKNKNHQKLYSYFTQNNYLHIHTKLNCSSFDSSEYDNKMTFIEIKLSVLQQEETENQYVLIEVSDVTQFKKVVDKENLDSYKNKILSSVSHELRTPLNCSIQLLDLLSQSEEISDITKNAFVNPAMYSNFLMLNIINDILDLAQINYGKFKMIFSQFDVKKIITECLNLIGLQAMEKHIMLELEIDPQIPQLINSDANRIRQVLLNLLNNALKFTQHGSISVKANLVEPNLIQIDVEDTGCGIKKKDLNKILGQFQYQDELEKSKSTNSLNGGLGLTIANNLATGLGGNRRIKVRSEYKAGSIFSFYIVNHGLNQKGCTYKQTNLFSKQIVNWECFSQYSNQQQTTINNIQKNNSENIHLHQNSSSIKQKKYEKKYSDATQSLMRFNTEILYSNLNVNVSQNKIFYDQPIQQNSNSHNKQSIKKENTCYDVVTPSQYPPSEGGKFSRKFQLSLKNTQQVMEQSNSENNNSPIRPYQNNTQGNLTQKQFAENMSDFQKDEDYLKDQFSCQHQQYTIDSPGKRSESSIKKRFQVDKNSKKTINRLSTHNAQGTEKTAYPSLYDDKVLQSTSILNKSNNDNHESIKVLNNNTENESEFQITTIQNIKRNNSKNIYLESCDLLNISNTELNEQENKKIPNSFQCQEISLKRTQLKPKQNAGSQQMLSSIFGFDQEDSVIKIKFKGDEEKNITKQKLDDQALSQIYEKNSEQIESIQSSYQDIYRNKHLNLNDARVQKLIEQNTTKKNNSFQFDNLFNKSILLSDSEGNNEIDNLQKKNLAELEQQVKQLEQNQIPNEIYQKKQQEQKLKTEKIVNMSSLAHKESYPNNYSSREIQLLQEDIKQQLIKFNQKRLCKCSNILIVDDEGFNLYALELKLKFYGFIVDKAPGGIEALEFVQKKFESDACHKKYDIILMDINMPIKNGYEATEDILKYFKSKNVNQPTQISACSAYIQEEMKKKAKECGMKYYITKPVNQQQLETVLKQAILDVPNKSN</sequence>
<gene>
    <name evidence="9" type="ORF">TTHERM_01002830</name>
</gene>
<keyword evidence="10" id="KW-1185">Reference proteome</keyword>
<feature type="domain" description="Histidine kinase" evidence="7">
    <location>
        <begin position="819"/>
        <end position="1039"/>
    </location>
</feature>
<dbReference type="Pfam" id="PF00072">
    <property type="entry name" value="Response_reg"/>
    <property type="match status" value="1"/>
</dbReference>
<dbReference type="HOGENOM" id="CLU_241283_0_0_1"/>
<dbReference type="SUPFAM" id="SSF55874">
    <property type="entry name" value="ATPase domain of HSP90 chaperone/DNA topoisomerase II/histidine kinase"/>
    <property type="match status" value="1"/>
</dbReference>
<dbReference type="SUPFAM" id="SSF47384">
    <property type="entry name" value="Homodimeric domain of signal transducing histidine kinase"/>
    <property type="match status" value="1"/>
</dbReference>
<evidence type="ECO:0000313" key="10">
    <source>
        <dbReference type="Proteomes" id="UP000009168"/>
    </source>
</evidence>
<feature type="region of interest" description="Disordered" evidence="6">
    <location>
        <begin position="1191"/>
        <end position="1210"/>
    </location>
</feature>
<feature type="region of interest" description="Disordered" evidence="6">
    <location>
        <begin position="323"/>
        <end position="350"/>
    </location>
</feature>
<protein>
    <recommendedName>
        <fullName evidence="2">histidine kinase</fullName>
        <ecNumber evidence="2">2.7.13.3</ecNumber>
    </recommendedName>
</protein>
<dbReference type="SMART" id="SM00388">
    <property type="entry name" value="HisKA"/>
    <property type="match status" value="1"/>
</dbReference>
<dbReference type="PROSITE" id="PS50110">
    <property type="entry name" value="RESPONSE_REGULATORY"/>
    <property type="match status" value="1"/>
</dbReference>
<organism evidence="9 10">
    <name type="scientific">Tetrahymena thermophila (strain SB210)</name>
    <dbReference type="NCBI Taxonomy" id="312017"/>
    <lineage>
        <taxon>Eukaryota</taxon>
        <taxon>Sar</taxon>
        <taxon>Alveolata</taxon>
        <taxon>Ciliophora</taxon>
        <taxon>Intramacronucleata</taxon>
        <taxon>Oligohymenophorea</taxon>
        <taxon>Hymenostomatida</taxon>
        <taxon>Tetrahymenina</taxon>
        <taxon>Tetrahymenidae</taxon>
        <taxon>Tetrahymena</taxon>
    </lineage>
</organism>
<dbReference type="RefSeq" id="XP_001030881.2">
    <property type="nucleotide sequence ID" value="XM_001030881.2"/>
</dbReference>
<evidence type="ECO:0000256" key="2">
    <source>
        <dbReference type="ARBA" id="ARBA00012438"/>
    </source>
</evidence>
<dbReference type="PANTHER" id="PTHR43047">
    <property type="entry name" value="TWO-COMPONENT HISTIDINE PROTEIN KINASE"/>
    <property type="match status" value="1"/>
</dbReference>
<dbReference type="GO" id="GO:0009927">
    <property type="term" value="F:histidine phosphotransfer kinase activity"/>
    <property type="evidence" value="ECO:0007669"/>
    <property type="project" value="TreeGrafter"/>
</dbReference>
<dbReference type="CDD" id="cd00082">
    <property type="entry name" value="HisKA"/>
    <property type="match status" value="1"/>
</dbReference>
<dbReference type="CDD" id="cd17546">
    <property type="entry name" value="REC_hyHK_CKI1_RcsC-like"/>
    <property type="match status" value="1"/>
</dbReference>
<name>Q22D35_TETTS</name>
<proteinExistence type="predicted"/>
<feature type="region of interest" description="Disordered" evidence="6">
    <location>
        <begin position="706"/>
        <end position="736"/>
    </location>
</feature>
<evidence type="ECO:0000313" key="9">
    <source>
        <dbReference type="EMBL" id="EAR83218.2"/>
    </source>
</evidence>
<evidence type="ECO:0000259" key="7">
    <source>
        <dbReference type="PROSITE" id="PS50109"/>
    </source>
</evidence>
<dbReference type="EMBL" id="GG662361">
    <property type="protein sequence ID" value="EAR83218.2"/>
    <property type="molecule type" value="Genomic_DNA"/>
</dbReference>
<dbReference type="InterPro" id="IPR036097">
    <property type="entry name" value="HisK_dim/P_sf"/>
</dbReference>
<dbReference type="STRING" id="312017.Q22D35"/>
<comment type="catalytic activity">
    <reaction evidence="1">
        <text>ATP + protein L-histidine = ADP + protein N-phospho-L-histidine.</text>
        <dbReference type="EC" id="2.7.13.3"/>
    </reaction>
</comment>
<reference evidence="10" key="1">
    <citation type="journal article" date="2006" name="PLoS Biol.">
        <title>Macronuclear genome sequence of the ciliate Tetrahymena thermophila, a model eukaryote.</title>
        <authorList>
            <person name="Eisen J.A."/>
            <person name="Coyne R.S."/>
            <person name="Wu M."/>
            <person name="Wu D."/>
            <person name="Thiagarajan M."/>
            <person name="Wortman J.R."/>
            <person name="Badger J.H."/>
            <person name="Ren Q."/>
            <person name="Amedeo P."/>
            <person name="Jones K.M."/>
            <person name="Tallon L.J."/>
            <person name="Delcher A.L."/>
            <person name="Salzberg S.L."/>
            <person name="Silva J.C."/>
            <person name="Haas B.J."/>
            <person name="Majoros W.H."/>
            <person name="Farzad M."/>
            <person name="Carlton J.M."/>
            <person name="Smith R.K. Jr."/>
            <person name="Garg J."/>
            <person name="Pearlman R.E."/>
            <person name="Karrer K.M."/>
            <person name="Sun L."/>
            <person name="Manning G."/>
            <person name="Elde N.C."/>
            <person name="Turkewitz A.P."/>
            <person name="Asai D.J."/>
            <person name="Wilkes D.E."/>
            <person name="Wang Y."/>
            <person name="Cai H."/>
            <person name="Collins K."/>
            <person name="Stewart B.A."/>
            <person name="Lee S.R."/>
            <person name="Wilamowska K."/>
            <person name="Weinberg Z."/>
            <person name="Ruzzo W.L."/>
            <person name="Wloga D."/>
            <person name="Gaertig J."/>
            <person name="Frankel J."/>
            <person name="Tsao C.-C."/>
            <person name="Gorovsky M.A."/>
            <person name="Keeling P.J."/>
            <person name="Waller R.F."/>
            <person name="Patron N.J."/>
            <person name="Cherry J.M."/>
            <person name="Stover N.A."/>
            <person name="Krieger C.J."/>
            <person name="del Toro C."/>
            <person name="Ryder H.F."/>
            <person name="Williamson S.C."/>
            <person name="Barbeau R.A."/>
            <person name="Hamilton E.P."/>
            <person name="Orias E."/>
        </authorList>
    </citation>
    <scope>NUCLEOTIDE SEQUENCE [LARGE SCALE GENOMIC DNA]</scope>
    <source>
        <strain evidence="10">SB210</strain>
    </source>
</reference>
<dbReference type="Gene3D" id="1.10.287.130">
    <property type="match status" value="1"/>
</dbReference>
<feature type="compositionally biased region" description="Low complexity" evidence="6">
    <location>
        <begin position="327"/>
        <end position="350"/>
    </location>
</feature>
<dbReference type="PROSITE" id="PS50109">
    <property type="entry name" value="HIS_KIN"/>
    <property type="match status" value="1"/>
</dbReference>
<feature type="modified residue" description="4-aspartylphosphate" evidence="5">
    <location>
        <position position="1642"/>
    </location>
</feature>
<keyword evidence="4 9" id="KW-0418">Kinase</keyword>
<dbReference type="InterPro" id="IPR036890">
    <property type="entry name" value="HATPase_C_sf"/>
</dbReference>
<dbReference type="SMART" id="SM00387">
    <property type="entry name" value="HATPase_c"/>
    <property type="match status" value="1"/>
</dbReference>
<dbReference type="InterPro" id="IPR011006">
    <property type="entry name" value="CheY-like_superfamily"/>
</dbReference>
<evidence type="ECO:0000256" key="1">
    <source>
        <dbReference type="ARBA" id="ARBA00000085"/>
    </source>
</evidence>
<dbReference type="eggNOG" id="KOG0519">
    <property type="taxonomic scope" value="Eukaryota"/>
</dbReference>
<dbReference type="EC" id="2.7.13.3" evidence="2"/>
<dbReference type="Gene3D" id="3.30.565.10">
    <property type="entry name" value="Histidine kinase-like ATPase, C-terminal domain"/>
    <property type="match status" value="1"/>
</dbReference>
<dbReference type="InterPro" id="IPR005467">
    <property type="entry name" value="His_kinase_dom"/>
</dbReference>
<feature type="region of interest" description="Disordered" evidence="6">
    <location>
        <begin position="664"/>
        <end position="689"/>
    </location>
</feature>
<dbReference type="Pfam" id="PF02518">
    <property type="entry name" value="HATPase_c"/>
    <property type="match status" value="1"/>
</dbReference>
<accession>Q22D35</accession>
<dbReference type="OrthoDB" id="101467at2759"/>
<evidence type="ECO:0000256" key="3">
    <source>
        <dbReference type="ARBA" id="ARBA00022679"/>
    </source>
</evidence>
<dbReference type="KEGG" id="tet:TTHERM_01002830"/>
<keyword evidence="3" id="KW-0808">Transferase</keyword>
<dbReference type="GeneID" id="7832153"/>
<keyword evidence="5" id="KW-0597">Phosphoprotein</keyword>
<evidence type="ECO:0000259" key="8">
    <source>
        <dbReference type="PROSITE" id="PS50110"/>
    </source>
</evidence>